<dbReference type="GO" id="GO:0016881">
    <property type="term" value="F:acid-amino acid ligase activity"/>
    <property type="evidence" value="ECO:0007669"/>
    <property type="project" value="InterPro"/>
</dbReference>
<evidence type="ECO:0000256" key="2">
    <source>
        <dbReference type="ARBA" id="ARBA00022741"/>
    </source>
</evidence>
<dbReference type="EMBL" id="LCDA01000003">
    <property type="protein sequence ID" value="KKS43041.1"/>
    <property type="molecule type" value="Genomic_DNA"/>
</dbReference>
<reference evidence="6 7" key="1">
    <citation type="journal article" date="2015" name="Nature">
        <title>rRNA introns, odd ribosomes, and small enigmatic genomes across a large radiation of phyla.</title>
        <authorList>
            <person name="Brown C.T."/>
            <person name="Hug L.A."/>
            <person name="Thomas B.C."/>
            <person name="Sharon I."/>
            <person name="Castelle C.J."/>
            <person name="Singh A."/>
            <person name="Wilkins M.J."/>
            <person name="Williams K.H."/>
            <person name="Banfield J.F."/>
        </authorList>
    </citation>
    <scope>NUCLEOTIDE SEQUENCE [LARGE SCALE GENOMIC DNA]</scope>
</reference>
<keyword evidence="3" id="KW-0067">ATP-binding</keyword>
<sequence>MFIKPFKTHLTIFQQEGYSVTRFFTWWLSHPVTFTISSKKPLDLTPKARLLTLLSYTSFAALFLFLLVLKQIPLTIILMLSFFFTPYLYLFLAITLITPYEKINRKKTIKQINTLIRSYHHLSVIGVTGSFGKTSVKDFLYSILTSYQQTVKTPESYNTIFGIAKVVKMEIFQKTRRFICEMGAYTRGEIAEICHMVDPQYAILTSVGSQHLERFKTLENTTLAKFELVDVVQPQNALVNLDNPLIKAHLTLPQYRKVKTYSLTDPKADFFVEKYTLTPKGIRFRLVYRGKPLDFVSPLFGTSNLYNLVAAISMSLLLKVPLEKIKGSVASLKPSPHRLDLKRINRATLIDNAFSSNEEGFTAILNDLKNLKGKKVLLTPGIIELGPKMASVHQKLGQLAAPVFDHIILVGQSERTKNFEIGVGNTQKISYLNNATNLWPIIQDLSKKYDWILLENDLPDNC</sequence>
<dbReference type="PANTHER" id="PTHR43024">
    <property type="entry name" value="UDP-N-ACETYLMURAMOYL-TRIPEPTIDE--D-ALANYL-D-ALANINE LIGASE"/>
    <property type="match status" value="1"/>
</dbReference>
<feature type="transmembrane region" description="Helical" evidence="4">
    <location>
        <begin position="75"/>
        <end position="97"/>
    </location>
</feature>
<accession>A0A0G1B9M9</accession>
<evidence type="ECO:0000256" key="3">
    <source>
        <dbReference type="ARBA" id="ARBA00022840"/>
    </source>
</evidence>
<dbReference type="SUPFAM" id="SSF53623">
    <property type="entry name" value="MurD-like peptide ligases, catalytic domain"/>
    <property type="match status" value="1"/>
</dbReference>
<dbReference type="InterPro" id="IPR051046">
    <property type="entry name" value="MurCDEF_CellWall_CoF430Synth"/>
</dbReference>
<proteinExistence type="predicted"/>
<dbReference type="InterPro" id="IPR036565">
    <property type="entry name" value="Mur-like_cat_sf"/>
</dbReference>
<keyword evidence="4" id="KW-0472">Membrane</keyword>
<dbReference type="Gene3D" id="3.90.190.20">
    <property type="entry name" value="Mur ligase, C-terminal domain"/>
    <property type="match status" value="1"/>
</dbReference>
<dbReference type="PANTHER" id="PTHR43024:SF1">
    <property type="entry name" value="UDP-N-ACETYLMURAMOYL-TRIPEPTIDE--D-ALANYL-D-ALANINE LIGASE"/>
    <property type="match status" value="1"/>
</dbReference>
<protein>
    <submittedName>
        <fullName evidence="6">UDP-N-acetylmuramoyl-tripeptide-D-alanyl-D-alanine ligase</fullName>
    </submittedName>
</protein>
<evidence type="ECO:0000256" key="1">
    <source>
        <dbReference type="ARBA" id="ARBA00022598"/>
    </source>
</evidence>
<dbReference type="InterPro" id="IPR036615">
    <property type="entry name" value="Mur_ligase_C_dom_sf"/>
</dbReference>
<dbReference type="Gene3D" id="3.40.1190.10">
    <property type="entry name" value="Mur-like, catalytic domain"/>
    <property type="match status" value="1"/>
</dbReference>
<comment type="caution">
    <text evidence="6">The sequence shown here is derived from an EMBL/GenBank/DDBJ whole genome shotgun (WGS) entry which is preliminary data.</text>
</comment>
<dbReference type="InterPro" id="IPR013221">
    <property type="entry name" value="Mur_ligase_cen"/>
</dbReference>
<evidence type="ECO:0000256" key="4">
    <source>
        <dbReference type="SAM" id="Phobius"/>
    </source>
</evidence>
<evidence type="ECO:0000313" key="7">
    <source>
        <dbReference type="Proteomes" id="UP000033854"/>
    </source>
</evidence>
<dbReference type="Proteomes" id="UP000033854">
    <property type="component" value="Unassembled WGS sequence"/>
</dbReference>
<feature type="transmembrane region" description="Helical" evidence="4">
    <location>
        <begin position="50"/>
        <end position="69"/>
    </location>
</feature>
<dbReference type="AlphaFoldDB" id="A0A0G1B9M9"/>
<dbReference type="SUPFAM" id="SSF53244">
    <property type="entry name" value="MurD-like peptide ligases, peptide-binding domain"/>
    <property type="match status" value="1"/>
</dbReference>
<dbReference type="GO" id="GO:0005524">
    <property type="term" value="F:ATP binding"/>
    <property type="evidence" value="ECO:0007669"/>
    <property type="project" value="UniProtKB-KW"/>
</dbReference>
<evidence type="ECO:0000259" key="5">
    <source>
        <dbReference type="Pfam" id="PF08245"/>
    </source>
</evidence>
<gene>
    <name evidence="6" type="ORF">UV06_C0003G0042</name>
</gene>
<feature type="domain" description="Mur ligase central" evidence="5">
    <location>
        <begin position="127"/>
        <end position="313"/>
    </location>
</feature>
<organism evidence="6 7">
    <name type="scientific">Candidatus Collierbacteria bacterium GW2011_GWA2_42_17</name>
    <dbReference type="NCBI Taxonomy" id="1618378"/>
    <lineage>
        <taxon>Bacteria</taxon>
        <taxon>Candidatus Collieribacteriota</taxon>
    </lineage>
</organism>
<evidence type="ECO:0000313" key="6">
    <source>
        <dbReference type="EMBL" id="KKS43041.1"/>
    </source>
</evidence>
<keyword evidence="2" id="KW-0547">Nucleotide-binding</keyword>
<keyword evidence="1 6" id="KW-0436">Ligase</keyword>
<keyword evidence="4" id="KW-0812">Transmembrane</keyword>
<keyword evidence="4" id="KW-1133">Transmembrane helix</keyword>
<dbReference type="Pfam" id="PF08245">
    <property type="entry name" value="Mur_ligase_M"/>
    <property type="match status" value="1"/>
</dbReference>
<name>A0A0G1B9M9_9BACT</name>